<dbReference type="EMBL" id="KD078117">
    <property type="protein sequence ID" value="EMS62722.1"/>
    <property type="molecule type" value="Genomic_DNA"/>
</dbReference>
<proteinExistence type="predicted"/>
<dbReference type="SMART" id="SM01172">
    <property type="entry name" value="DUF3700"/>
    <property type="match status" value="1"/>
</dbReference>
<reference evidence="2" key="1">
    <citation type="journal article" date="2013" name="Nature">
        <title>Draft genome of the wheat A-genome progenitor Triticum urartu.</title>
        <authorList>
            <person name="Ling H.Q."/>
            <person name="Zhao S."/>
            <person name="Liu D."/>
            <person name="Wang J."/>
            <person name="Sun H."/>
            <person name="Zhang C."/>
            <person name="Fan H."/>
            <person name="Li D."/>
            <person name="Dong L."/>
            <person name="Tao Y."/>
            <person name="Gao C."/>
            <person name="Wu H."/>
            <person name="Li Y."/>
            <person name="Cui Y."/>
            <person name="Guo X."/>
            <person name="Zheng S."/>
            <person name="Wang B."/>
            <person name="Yu K."/>
            <person name="Liang Q."/>
            <person name="Yang W."/>
            <person name="Lou X."/>
            <person name="Chen J."/>
            <person name="Feng M."/>
            <person name="Jian J."/>
            <person name="Zhang X."/>
            <person name="Luo G."/>
            <person name="Jiang Y."/>
            <person name="Liu J."/>
            <person name="Wang Z."/>
            <person name="Sha Y."/>
            <person name="Zhang B."/>
            <person name="Wu H."/>
            <person name="Tang D."/>
            <person name="Shen Q."/>
            <person name="Xue P."/>
            <person name="Zou S."/>
            <person name="Wang X."/>
            <person name="Liu X."/>
            <person name="Wang F."/>
            <person name="Yang Y."/>
            <person name="An X."/>
            <person name="Dong Z."/>
            <person name="Zhang K."/>
            <person name="Zhang X."/>
            <person name="Luo M.C."/>
            <person name="Dvorak J."/>
            <person name="Tong Y."/>
            <person name="Wang J."/>
            <person name="Yang H."/>
            <person name="Li Z."/>
            <person name="Wang D."/>
            <person name="Zhang A."/>
            <person name="Wang J."/>
        </authorList>
    </citation>
    <scope>NUCLEOTIDE SEQUENCE</scope>
</reference>
<evidence type="ECO:0000256" key="1">
    <source>
        <dbReference type="SAM" id="MobiDB-lite"/>
    </source>
</evidence>
<name>M7ZRH7_TRIUA</name>
<evidence type="ECO:0000313" key="2">
    <source>
        <dbReference type="EMBL" id="EMS62722.1"/>
    </source>
</evidence>
<sequence>MVAEDLGFLDEQRALYQSMRNTHEIRRERWWLRILRVERYVMSIEISEEVQATADGASSVSATPPPRFAPCHHDHEAGPSTVAVRSHRGTQTKETGTAQPQRTEREGGEIRTSPRCWPCSTRRWPSAVSLGSAGALAYSSANKNPLVPSRPTGDGGCFYTTSGGLQSFEHPLNELKAVPRVDSQGQMCGSTFKVDSEAKKDSGIPRVVYNALDNAVSINVLSDG</sequence>
<dbReference type="PANTHER" id="PTHR45952:SF4">
    <property type="entry name" value="ALUMINUM INDUCED PROTEIN WITH YGL AND LRDR MOTIFS"/>
    <property type="match status" value="1"/>
</dbReference>
<feature type="compositionally biased region" description="Polar residues" evidence="1">
    <location>
        <begin position="92"/>
        <end position="101"/>
    </location>
</feature>
<dbReference type="Pfam" id="PF12481">
    <property type="entry name" value="DUF3700"/>
    <property type="match status" value="1"/>
</dbReference>
<dbReference type="InterPro" id="IPR024286">
    <property type="entry name" value="DUF3700"/>
</dbReference>
<feature type="region of interest" description="Disordered" evidence="1">
    <location>
        <begin position="73"/>
        <end position="114"/>
    </location>
</feature>
<dbReference type="InterPro" id="IPR044828">
    <property type="entry name" value="TSJT1-like"/>
</dbReference>
<organism evidence="2">
    <name type="scientific">Triticum urartu</name>
    <name type="common">Red wild einkorn</name>
    <name type="synonym">Crithodium urartu</name>
    <dbReference type="NCBI Taxonomy" id="4572"/>
    <lineage>
        <taxon>Eukaryota</taxon>
        <taxon>Viridiplantae</taxon>
        <taxon>Streptophyta</taxon>
        <taxon>Embryophyta</taxon>
        <taxon>Tracheophyta</taxon>
        <taxon>Spermatophyta</taxon>
        <taxon>Magnoliopsida</taxon>
        <taxon>Liliopsida</taxon>
        <taxon>Poales</taxon>
        <taxon>Poaceae</taxon>
        <taxon>BOP clade</taxon>
        <taxon>Pooideae</taxon>
        <taxon>Triticodae</taxon>
        <taxon>Triticeae</taxon>
        <taxon>Triticinae</taxon>
        <taxon>Triticum</taxon>
    </lineage>
</organism>
<gene>
    <name evidence="2" type="ORF">TRIUR3_11828</name>
</gene>
<accession>M7ZRH7</accession>
<dbReference type="AlphaFoldDB" id="M7ZRH7"/>
<dbReference type="PANTHER" id="PTHR45952">
    <property type="entry name" value="ALUMINUM INDUCED PROTEIN WITH YGL AND LRDR MOTIFS"/>
    <property type="match status" value="1"/>
</dbReference>
<dbReference type="STRING" id="4572.M7ZRH7"/>
<protein>
    <submittedName>
        <fullName evidence="2">Uncharacterized protein</fullName>
    </submittedName>
</protein>